<dbReference type="GO" id="GO:0008233">
    <property type="term" value="F:peptidase activity"/>
    <property type="evidence" value="ECO:0007669"/>
    <property type="project" value="UniProtKB-KW"/>
</dbReference>
<dbReference type="OrthoDB" id="2111841at2759"/>
<reference evidence="8 9" key="1">
    <citation type="journal article" date="2018" name="G3 (Bethesda)">
        <title>Phylogenetic and Phylogenomic Definition of Rhizopus Species.</title>
        <authorList>
            <person name="Gryganskyi A.P."/>
            <person name="Golan J."/>
            <person name="Dolatabadi S."/>
            <person name="Mondo S."/>
            <person name="Robb S."/>
            <person name="Idnurm A."/>
            <person name="Muszewska A."/>
            <person name="Steczkiewicz K."/>
            <person name="Masonjones S."/>
            <person name="Liao H.L."/>
            <person name="Gajdeczka M.T."/>
            <person name="Anike F."/>
            <person name="Vuek A."/>
            <person name="Anishchenko I.M."/>
            <person name="Voigt K."/>
            <person name="de Hoog G.S."/>
            <person name="Smith M.E."/>
            <person name="Heitman J."/>
            <person name="Vilgalys R."/>
            <person name="Stajich J.E."/>
        </authorList>
    </citation>
    <scope>NUCLEOTIDE SEQUENCE [LARGE SCALE GENOMIC DNA]</scope>
    <source>
        <strain evidence="8 9">LSU 92-RS-03</strain>
    </source>
</reference>
<accession>A0A367IIY6</accession>
<dbReference type="GO" id="GO:0006508">
    <property type="term" value="P:proteolysis"/>
    <property type="evidence" value="ECO:0007669"/>
    <property type="project" value="UniProtKB-KW"/>
</dbReference>
<protein>
    <submittedName>
        <fullName evidence="8">Uncharacterized protein</fullName>
    </submittedName>
</protein>
<dbReference type="PANTHER" id="PTHR13604:SF0">
    <property type="entry name" value="ABASIC SITE PROCESSING PROTEIN HMCES"/>
    <property type="match status" value="1"/>
</dbReference>
<keyword evidence="4" id="KW-0378">Hydrolase</keyword>
<dbReference type="InterPro" id="IPR003738">
    <property type="entry name" value="SRAP"/>
</dbReference>
<evidence type="ECO:0000256" key="2">
    <source>
        <dbReference type="ARBA" id="ARBA00022670"/>
    </source>
</evidence>
<dbReference type="STRING" id="4846.A0A367IIY6"/>
<dbReference type="AlphaFoldDB" id="A0A367IIY6"/>
<evidence type="ECO:0000256" key="4">
    <source>
        <dbReference type="ARBA" id="ARBA00022801"/>
    </source>
</evidence>
<comment type="similarity">
    <text evidence="1">Belongs to the SOS response-associated peptidase family.</text>
</comment>
<evidence type="ECO:0000256" key="7">
    <source>
        <dbReference type="ARBA" id="ARBA00023239"/>
    </source>
</evidence>
<keyword evidence="3" id="KW-0227">DNA damage</keyword>
<dbReference type="GO" id="GO:0016829">
    <property type="term" value="F:lyase activity"/>
    <property type="evidence" value="ECO:0007669"/>
    <property type="project" value="UniProtKB-KW"/>
</dbReference>
<comment type="caution">
    <text evidence="8">The sequence shown here is derived from an EMBL/GenBank/DDBJ whole genome shotgun (WGS) entry which is preliminary data.</text>
</comment>
<dbReference type="Gene3D" id="3.90.1680.10">
    <property type="entry name" value="SOS response associated peptidase-like"/>
    <property type="match status" value="1"/>
</dbReference>
<dbReference type="Proteomes" id="UP000253551">
    <property type="component" value="Unassembled WGS sequence"/>
</dbReference>
<evidence type="ECO:0000256" key="3">
    <source>
        <dbReference type="ARBA" id="ARBA00022763"/>
    </source>
</evidence>
<evidence type="ECO:0000256" key="6">
    <source>
        <dbReference type="ARBA" id="ARBA00023125"/>
    </source>
</evidence>
<dbReference type="PANTHER" id="PTHR13604">
    <property type="entry name" value="DC12-RELATED"/>
    <property type="match status" value="1"/>
</dbReference>
<evidence type="ECO:0000313" key="9">
    <source>
        <dbReference type="Proteomes" id="UP000253551"/>
    </source>
</evidence>
<dbReference type="SUPFAM" id="SSF143081">
    <property type="entry name" value="BB1717-like"/>
    <property type="match status" value="1"/>
</dbReference>
<evidence type="ECO:0000313" key="8">
    <source>
        <dbReference type="EMBL" id="RCH77628.1"/>
    </source>
</evidence>
<keyword evidence="2" id="KW-0645">Protease</keyword>
<proteinExistence type="inferred from homology"/>
<keyword evidence="6" id="KW-0238">DNA-binding</keyword>
<dbReference type="EMBL" id="PJQM01007876">
    <property type="protein sequence ID" value="RCH77628.1"/>
    <property type="molecule type" value="Genomic_DNA"/>
</dbReference>
<dbReference type="GO" id="GO:0106300">
    <property type="term" value="P:protein-DNA covalent cross-linking repair"/>
    <property type="evidence" value="ECO:0007669"/>
    <property type="project" value="InterPro"/>
</dbReference>
<keyword evidence="5" id="KW-0190">Covalent protein-DNA linkage</keyword>
<evidence type="ECO:0000256" key="1">
    <source>
        <dbReference type="ARBA" id="ARBA00008136"/>
    </source>
</evidence>
<gene>
    <name evidence="8" type="ORF">CU098_005272</name>
</gene>
<feature type="non-terminal residue" evidence="8">
    <location>
        <position position="146"/>
    </location>
</feature>
<sequence length="146" mass="17134">MCGRFCCAHSPKEIVDRLYQDKYCTEDIVVDCQDYTPSYNISPSSNIPVLYEKESQRRLQTMEWGYIPSWAKELPTQKPINARRDTLEKQNNYFSSSKDSRRCIVIAEGFFEWKKQTNGKKQAFYIKRKDGKLMAFAGLYDKSELT</sequence>
<organism evidence="8 9">
    <name type="scientific">Rhizopus stolonifer</name>
    <name type="common">Rhizopus nigricans</name>
    <dbReference type="NCBI Taxonomy" id="4846"/>
    <lineage>
        <taxon>Eukaryota</taxon>
        <taxon>Fungi</taxon>
        <taxon>Fungi incertae sedis</taxon>
        <taxon>Mucoromycota</taxon>
        <taxon>Mucoromycotina</taxon>
        <taxon>Mucoromycetes</taxon>
        <taxon>Mucorales</taxon>
        <taxon>Mucorineae</taxon>
        <taxon>Rhizopodaceae</taxon>
        <taxon>Rhizopus</taxon>
    </lineage>
</organism>
<dbReference type="GO" id="GO:0003697">
    <property type="term" value="F:single-stranded DNA binding"/>
    <property type="evidence" value="ECO:0007669"/>
    <property type="project" value="InterPro"/>
</dbReference>
<dbReference type="InterPro" id="IPR036590">
    <property type="entry name" value="SRAP-like"/>
</dbReference>
<name>A0A367IIY6_RHIST</name>
<keyword evidence="9" id="KW-1185">Reference proteome</keyword>
<keyword evidence="7" id="KW-0456">Lyase</keyword>
<evidence type="ECO:0000256" key="5">
    <source>
        <dbReference type="ARBA" id="ARBA00023124"/>
    </source>
</evidence>
<dbReference type="Pfam" id="PF02586">
    <property type="entry name" value="SRAP"/>
    <property type="match status" value="1"/>
</dbReference>